<comment type="similarity">
    <text evidence="2">Belongs to the acyltransferase 3 family.</text>
</comment>
<name>A0A174A9T2_9FIRM</name>
<feature type="domain" description="Acyltransferase 3" evidence="8">
    <location>
        <begin position="16"/>
        <end position="326"/>
    </location>
</feature>
<dbReference type="AlphaFoldDB" id="A0A174A9T2"/>
<evidence type="ECO:0000256" key="6">
    <source>
        <dbReference type="ARBA" id="ARBA00023136"/>
    </source>
</evidence>
<comment type="subcellular location">
    <subcellularLocation>
        <location evidence="1">Cell membrane</location>
        <topology evidence="1">Multi-pass membrane protein</topology>
    </subcellularLocation>
</comment>
<evidence type="ECO:0000259" key="8">
    <source>
        <dbReference type="Pfam" id="PF01757"/>
    </source>
</evidence>
<keyword evidence="6 7" id="KW-0472">Membrane</keyword>
<evidence type="ECO:0000256" key="2">
    <source>
        <dbReference type="ARBA" id="ARBA00007400"/>
    </source>
</evidence>
<dbReference type="Proteomes" id="UP000095651">
    <property type="component" value="Unassembled WGS sequence"/>
</dbReference>
<dbReference type="InterPro" id="IPR002656">
    <property type="entry name" value="Acyl_transf_3_dom"/>
</dbReference>
<protein>
    <submittedName>
        <fullName evidence="9">Uncharacterized protein conserved in bacteria</fullName>
    </submittedName>
</protein>
<feature type="transmembrane region" description="Helical" evidence="7">
    <location>
        <begin position="53"/>
        <end position="70"/>
    </location>
</feature>
<organism evidence="9 10">
    <name type="scientific">Hungatella hathewayi</name>
    <dbReference type="NCBI Taxonomy" id="154046"/>
    <lineage>
        <taxon>Bacteria</taxon>
        <taxon>Bacillati</taxon>
        <taxon>Bacillota</taxon>
        <taxon>Clostridia</taxon>
        <taxon>Lachnospirales</taxon>
        <taxon>Lachnospiraceae</taxon>
        <taxon>Hungatella</taxon>
    </lineage>
</organism>
<dbReference type="GO" id="GO:0009246">
    <property type="term" value="P:enterobacterial common antigen biosynthetic process"/>
    <property type="evidence" value="ECO:0007669"/>
    <property type="project" value="TreeGrafter"/>
</dbReference>
<dbReference type="EMBL" id="CYZE01000002">
    <property type="protein sequence ID" value="CUN85107.1"/>
    <property type="molecule type" value="Genomic_DNA"/>
</dbReference>
<keyword evidence="3" id="KW-1003">Cell membrane</keyword>
<feature type="transmembrane region" description="Helical" evidence="7">
    <location>
        <begin position="306"/>
        <end position="326"/>
    </location>
</feature>
<feature type="transmembrane region" description="Helical" evidence="7">
    <location>
        <begin position="141"/>
        <end position="162"/>
    </location>
</feature>
<evidence type="ECO:0000256" key="3">
    <source>
        <dbReference type="ARBA" id="ARBA00022475"/>
    </source>
</evidence>
<dbReference type="GO" id="GO:0005886">
    <property type="term" value="C:plasma membrane"/>
    <property type="evidence" value="ECO:0007669"/>
    <property type="project" value="UniProtKB-SubCell"/>
</dbReference>
<feature type="transmembrane region" description="Helical" evidence="7">
    <location>
        <begin position="12"/>
        <end position="33"/>
    </location>
</feature>
<gene>
    <name evidence="9" type="ORF">ERS852407_01263</name>
</gene>
<evidence type="ECO:0000313" key="10">
    <source>
        <dbReference type="Proteomes" id="UP000095651"/>
    </source>
</evidence>
<keyword evidence="5 7" id="KW-1133">Transmembrane helix</keyword>
<evidence type="ECO:0000256" key="7">
    <source>
        <dbReference type="SAM" id="Phobius"/>
    </source>
</evidence>
<evidence type="ECO:0000256" key="1">
    <source>
        <dbReference type="ARBA" id="ARBA00004651"/>
    </source>
</evidence>
<dbReference type="RefSeq" id="WP_055653519.1">
    <property type="nucleotide sequence ID" value="NZ_CABIXC010000002.1"/>
</dbReference>
<dbReference type="PANTHER" id="PTHR40074:SF2">
    <property type="entry name" value="O-ACETYLTRANSFERASE WECH"/>
    <property type="match status" value="1"/>
</dbReference>
<feature type="transmembrane region" description="Helical" evidence="7">
    <location>
        <begin position="90"/>
        <end position="107"/>
    </location>
</feature>
<dbReference type="PANTHER" id="PTHR40074">
    <property type="entry name" value="O-ACETYLTRANSFERASE WECH"/>
    <property type="match status" value="1"/>
</dbReference>
<evidence type="ECO:0000256" key="5">
    <source>
        <dbReference type="ARBA" id="ARBA00022989"/>
    </source>
</evidence>
<proteinExistence type="inferred from homology"/>
<evidence type="ECO:0000256" key="4">
    <source>
        <dbReference type="ARBA" id="ARBA00022692"/>
    </source>
</evidence>
<sequence length="345" mass="39425">MTEKIFRNKIYWFTFLFSVLVIWVHSYNAVLFLGNTGAAASLVRLERFFGDKIAQIAVPGFFMISSYLFFRGYKPEILMRKWNSRIRSVLVPYIVWNSLYYFGYVIGSRLPCISDVIGKGKIPFGLLETVDAILNYTYNYVFWYLYQLILLILLAPLIYLAVKRVWPGIVFLAILLTGVYLGIDLPFLNLDALFYYSFAAFAAVHEKAVVEGVWSRKRLIAGLVLLAAGCISLRTDLPGSSLGETASVTVVYRLLVPVGLWLMVPEERLFEARDFMKNNFFLYAVHFALVRLINKTGALLLPPVPVLAFLLFFFMPLFAVVISWLASRLIRRFAPAVWRLLNGGR</sequence>
<feature type="transmembrane region" description="Helical" evidence="7">
    <location>
        <begin position="169"/>
        <end position="187"/>
    </location>
</feature>
<dbReference type="GO" id="GO:0016413">
    <property type="term" value="F:O-acetyltransferase activity"/>
    <property type="evidence" value="ECO:0007669"/>
    <property type="project" value="TreeGrafter"/>
</dbReference>
<reference evidence="9 10" key="1">
    <citation type="submission" date="2015-09" db="EMBL/GenBank/DDBJ databases">
        <authorList>
            <consortium name="Pathogen Informatics"/>
        </authorList>
    </citation>
    <scope>NUCLEOTIDE SEQUENCE [LARGE SCALE GENOMIC DNA]</scope>
    <source>
        <strain evidence="9 10">2789STDY5608850</strain>
    </source>
</reference>
<keyword evidence="4 7" id="KW-0812">Transmembrane</keyword>
<accession>A0A174A9T2</accession>
<dbReference type="Pfam" id="PF01757">
    <property type="entry name" value="Acyl_transf_3"/>
    <property type="match status" value="1"/>
</dbReference>
<evidence type="ECO:0000313" key="9">
    <source>
        <dbReference type="EMBL" id="CUN85107.1"/>
    </source>
</evidence>